<evidence type="ECO:0000259" key="8">
    <source>
        <dbReference type="Pfam" id="PF02776"/>
    </source>
</evidence>
<dbReference type="Gene3D" id="3.40.50.1220">
    <property type="entry name" value="TPP-binding domain"/>
    <property type="match status" value="1"/>
</dbReference>
<feature type="domain" description="Thiamine pyrophosphate enzyme TPP-binding" evidence="7">
    <location>
        <begin position="380"/>
        <end position="527"/>
    </location>
</feature>
<dbReference type="NCBIfam" id="NF004516">
    <property type="entry name" value="PRK05858.1"/>
    <property type="match status" value="1"/>
</dbReference>
<dbReference type="EMBL" id="JBHSBB010000018">
    <property type="protein sequence ID" value="MFC4034780.1"/>
    <property type="molecule type" value="Genomic_DNA"/>
</dbReference>
<dbReference type="CDD" id="cd02004">
    <property type="entry name" value="TPP_BZL_OCoD_HPCL"/>
    <property type="match status" value="1"/>
</dbReference>
<comment type="similarity">
    <text evidence="2 4">Belongs to the TPP enzyme family.</text>
</comment>
<evidence type="ECO:0000259" key="7">
    <source>
        <dbReference type="Pfam" id="PF02775"/>
    </source>
</evidence>
<dbReference type="Proteomes" id="UP001595765">
    <property type="component" value="Unassembled WGS sequence"/>
</dbReference>
<keyword evidence="10" id="KW-1185">Reference proteome</keyword>
<comment type="cofactor">
    <cofactor evidence="1">
        <name>thiamine diphosphate</name>
        <dbReference type="ChEBI" id="CHEBI:58937"/>
    </cofactor>
</comment>
<feature type="domain" description="Thiamine pyrophosphate enzyme central" evidence="6">
    <location>
        <begin position="195"/>
        <end position="318"/>
    </location>
</feature>
<dbReference type="InterPro" id="IPR045229">
    <property type="entry name" value="TPP_enz"/>
</dbReference>
<evidence type="ECO:0000313" key="10">
    <source>
        <dbReference type="Proteomes" id="UP001595765"/>
    </source>
</evidence>
<proteinExistence type="inferred from homology"/>
<dbReference type="GO" id="GO:0003984">
    <property type="term" value="F:acetolactate synthase activity"/>
    <property type="evidence" value="ECO:0007669"/>
    <property type="project" value="UniProtKB-EC"/>
</dbReference>
<dbReference type="SUPFAM" id="SSF52518">
    <property type="entry name" value="Thiamin diphosphate-binding fold (THDP-binding)"/>
    <property type="match status" value="2"/>
</dbReference>
<dbReference type="RefSeq" id="WP_386433601.1">
    <property type="nucleotide sequence ID" value="NZ_JBHSBB010000018.1"/>
</dbReference>
<dbReference type="Pfam" id="PF02775">
    <property type="entry name" value="TPP_enzyme_C"/>
    <property type="match status" value="1"/>
</dbReference>
<dbReference type="PANTHER" id="PTHR18968:SF166">
    <property type="entry name" value="2-HYDROXYACYL-COA LYASE 2"/>
    <property type="match status" value="1"/>
</dbReference>
<organism evidence="9 10">
    <name type="scientific">Streptomyces polygonati</name>
    <dbReference type="NCBI Taxonomy" id="1617087"/>
    <lineage>
        <taxon>Bacteria</taxon>
        <taxon>Bacillati</taxon>
        <taxon>Actinomycetota</taxon>
        <taxon>Actinomycetes</taxon>
        <taxon>Kitasatosporales</taxon>
        <taxon>Streptomycetaceae</taxon>
        <taxon>Streptomyces</taxon>
    </lineage>
</organism>
<dbReference type="CDD" id="cd07035">
    <property type="entry name" value="TPP_PYR_POX_like"/>
    <property type="match status" value="1"/>
</dbReference>
<feature type="domain" description="Thiamine pyrophosphate enzyme N-terminal TPP-binding" evidence="8">
    <location>
        <begin position="14"/>
        <end position="123"/>
    </location>
</feature>
<accession>A0ABV8HVB8</accession>
<evidence type="ECO:0000256" key="4">
    <source>
        <dbReference type="RuleBase" id="RU362132"/>
    </source>
</evidence>
<dbReference type="Pfam" id="PF00205">
    <property type="entry name" value="TPP_enzyme_M"/>
    <property type="match status" value="1"/>
</dbReference>
<evidence type="ECO:0000256" key="1">
    <source>
        <dbReference type="ARBA" id="ARBA00001964"/>
    </source>
</evidence>
<dbReference type="Gene3D" id="3.40.50.970">
    <property type="match status" value="2"/>
</dbReference>
<comment type="caution">
    <text evidence="9">The sequence shown here is derived from an EMBL/GenBank/DDBJ whole genome shotgun (WGS) entry which is preliminary data.</text>
</comment>
<evidence type="ECO:0000256" key="2">
    <source>
        <dbReference type="ARBA" id="ARBA00007812"/>
    </source>
</evidence>
<evidence type="ECO:0000256" key="5">
    <source>
        <dbReference type="SAM" id="MobiDB-lite"/>
    </source>
</evidence>
<dbReference type="InterPro" id="IPR011766">
    <property type="entry name" value="TPP_enzyme_TPP-bd"/>
</dbReference>
<dbReference type="InterPro" id="IPR029035">
    <property type="entry name" value="DHS-like_NAD/FAD-binding_dom"/>
</dbReference>
<dbReference type="EC" id="2.2.1.6" evidence="9"/>
<dbReference type="InterPro" id="IPR012000">
    <property type="entry name" value="Thiamin_PyroP_enz_cen_dom"/>
</dbReference>
<gene>
    <name evidence="9" type="ORF">ACFO3J_25415</name>
</gene>
<protein>
    <submittedName>
        <fullName evidence="9">Acetolactate synthase</fullName>
        <ecNumber evidence="9">2.2.1.6</ecNumber>
    </submittedName>
</protein>
<sequence>MSGEAGLTGEGGLLAVAALRAAGVDTVFTLSGGHIFSLLHAAARDGMRIVDVRHEQTAVFAAEGAAKLSRRPGVALLTAGPGVTNGVSGLATAQANGSPLLVLAGRASQRRWGSGSLQELDHVPLVAPLTKRAATVTRTDEIAAEVGAALRTAAAPHRGPVFLDIPIDVLHQRASVPPPSAGPAAPPDPGDPDEVARAAAIVAAARQPVLVAGGDVWWGGAWAALRRCVEALRVPAFMNGQGRGALPPGHELAFSRTRDALKEADAVVVVGTPMDFRLSFGRFPQARIVHIVDDPGRRAAHVPVAAAPAGDLAAILDAMAVWPGARDDHAEWIGRLRDRERARRAAERAELESASSPIHPARVIGELGALLDRDAIVVCDGGDFVSYAGRLLDSHQPGCWLDPGPFGCLGVGPGYAAAARLLHPDRQVVLLLGDGAFGFSAGDVDTLVRHKLPVVMVVGNNGIWGLEKHPMRKLYGSDVAADLRPDTRYDLLVRSLGGDGETVLRPQDIAPALKRAFASEVPYLVNVLTDPDVAYRRSANLG</sequence>
<evidence type="ECO:0000259" key="6">
    <source>
        <dbReference type="Pfam" id="PF00205"/>
    </source>
</evidence>
<name>A0ABV8HVB8_9ACTN</name>
<evidence type="ECO:0000256" key="3">
    <source>
        <dbReference type="ARBA" id="ARBA00023052"/>
    </source>
</evidence>
<keyword evidence="9" id="KW-0808">Transferase</keyword>
<dbReference type="PANTHER" id="PTHR18968">
    <property type="entry name" value="THIAMINE PYROPHOSPHATE ENZYMES"/>
    <property type="match status" value="1"/>
</dbReference>
<dbReference type="InterPro" id="IPR012001">
    <property type="entry name" value="Thiamin_PyroP_enz_TPP-bd_dom"/>
</dbReference>
<evidence type="ECO:0000313" key="9">
    <source>
        <dbReference type="EMBL" id="MFC4034780.1"/>
    </source>
</evidence>
<feature type="compositionally biased region" description="Pro residues" evidence="5">
    <location>
        <begin position="176"/>
        <end position="189"/>
    </location>
</feature>
<keyword evidence="3 4" id="KW-0786">Thiamine pyrophosphate</keyword>
<dbReference type="InterPro" id="IPR029061">
    <property type="entry name" value="THDP-binding"/>
</dbReference>
<feature type="region of interest" description="Disordered" evidence="5">
    <location>
        <begin position="174"/>
        <end position="194"/>
    </location>
</feature>
<dbReference type="SUPFAM" id="SSF52467">
    <property type="entry name" value="DHS-like NAD/FAD-binding domain"/>
    <property type="match status" value="1"/>
</dbReference>
<reference evidence="10" key="1">
    <citation type="journal article" date="2019" name="Int. J. Syst. Evol. Microbiol.">
        <title>The Global Catalogue of Microorganisms (GCM) 10K type strain sequencing project: providing services to taxonomists for standard genome sequencing and annotation.</title>
        <authorList>
            <consortium name="The Broad Institute Genomics Platform"/>
            <consortium name="The Broad Institute Genome Sequencing Center for Infectious Disease"/>
            <person name="Wu L."/>
            <person name="Ma J."/>
        </authorList>
    </citation>
    <scope>NUCLEOTIDE SEQUENCE [LARGE SCALE GENOMIC DNA]</scope>
    <source>
        <strain evidence="10">CGMCC 4.7237</strain>
    </source>
</reference>
<dbReference type="Pfam" id="PF02776">
    <property type="entry name" value="TPP_enzyme_N"/>
    <property type="match status" value="1"/>
</dbReference>